<evidence type="ECO:0000313" key="1">
    <source>
        <dbReference type="EMBL" id="OIR02299.1"/>
    </source>
</evidence>
<name>A0A1J5S2R4_9ZZZZ</name>
<dbReference type="AlphaFoldDB" id="A0A1J5S2R4"/>
<sequence length="164" mass="17849">MRNVIALCLLLGFVPAAWAGGYAYTIRSTELKAKPYTDAQTLTSLPPRSKVEVLGRQAGWTHVKSISFSGWVKMLSLQLEANDQNRRGDNGLSALFNVASTGRSSSTVTTGIRGLSEEQLKNTKPNSQELQAAKRYAVSRQEAQRYAAAGKLHAQSMDYLDGGQ</sequence>
<comment type="caution">
    <text evidence="1">The sequence shown here is derived from an EMBL/GenBank/DDBJ whole genome shotgun (WGS) entry which is preliminary data.</text>
</comment>
<reference evidence="1" key="1">
    <citation type="submission" date="2016-10" db="EMBL/GenBank/DDBJ databases">
        <title>Sequence of Gallionella enrichment culture.</title>
        <authorList>
            <person name="Poehlein A."/>
            <person name="Muehling M."/>
            <person name="Daniel R."/>
        </authorList>
    </citation>
    <scope>NUCLEOTIDE SEQUENCE</scope>
</reference>
<protein>
    <recommendedName>
        <fullName evidence="2">SH3b domain-containing protein</fullName>
    </recommendedName>
</protein>
<accession>A0A1J5S2R4</accession>
<dbReference type="Gene3D" id="2.30.30.40">
    <property type="entry name" value="SH3 Domains"/>
    <property type="match status" value="1"/>
</dbReference>
<dbReference type="EMBL" id="MLJW01000076">
    <property type="protein sequence ID" value="OIR02299.1"/>
    <property type="molecule type" value="Genomic_DNA"/>
</dbReference>
<evidence type="ECO:0008006" key="2">
    <source>
        <dbReference type="Google" id="ProtNLM"/>
    </source>
</evidence>
<gene>
    <name evidence="1" type="ORF">GALL_156710</name>
</gene>
<organism evidence="1">
    <name type="scientific">mine drainage metagenome</name>
    <dbReference type="NCBI Taxonomy" id="410659"/>
    <lineage>
        <taxon>unclassified sequences</taxon>
        <taxon>metagenomes</taxon>
        <taxon>ecological metagenomes</taxon>
    </lineage>
</organism>
<proteinExistence type="predicted"/>